<protein>
    <submittedName>
        <fullName evidence="2">NAD-dependent epimerase</fullName>
    </submittedName>
</protein>
<dbReference type="PANTHER" id="PTHR43355">
    <property type="entry name" value="FLAVIN REDUCTASE (NADPH)"/>
    <property type="match status" value="1"/>
</dbReference>
<comment type="caution">
    <text evidence="2">The sequence shown here is derived from an EMBL/GenBank/DDBJ whole genome shotgun (WGS) entry which is preliminary data.</text>
</comment>
<evidence type="ECO:0000313" key="2">
    <source>
        <dbReference type="EMBL" id="PWD51030.1"/>
    </source>
</evidence>
<gene>
    <name evidence="2" type="ORF">C8046_10600</name>
</gene>
<evidence type="ECO:0000259" key="1">
    <source>
        <dbReference type="Pfam" id="PF13460"/>
    </source>
</evidence>
<feature type="domain" description="NAD(P)-binding" evidence="1">
    <location>
        <begin position="8"/>
        <end position="203"/>
    </location>
</feature>
<dbReference type="GO" id="GO:0016646">
    <property type="term" value="F:oxidoreductase activity, acting on the CH-NH group of donors, NAD or NADP as acceptor"/>
    <property type="evidence" value="ECO:0007669"/>
    <property type="project" value="TreeGrafter"/>
</dbReference>
<accession>A0A2U1ZVR2</accession>
<dbReference type="Pfam" id="PF13460">
    <property type="entry name" value="NAD_binding_10"/>
    <property type="match status" value="1"/>
</dbReference>
<sequence>MARISVLGGTGYTGGHVAREAARRGHQVTSYSRNAPSEPVDGVTYVTASALDADFAATVLQDTDVVVSGLAARGELVGAVRPLVAALAEAAPAAGVRIGVVGGAGSLEVAPGGPLLITTPEFPEVARVESEEMLGALEDLRATPSDLDFFYVSPAAGYGSFAPGEDTGSYRLGGDVLLTDDDGVSFVSGADLARAIVDEIETPAHRRARFTVAY</sequence>
<evidence type="ECO:0000313" key="3">
    <source>
        <dbReference type="Proteomes" id="UP000245166"/>
    </source>
</evidence>
<reference evidence="2 3" key="1">
    <citation type="submission" date="2018-03" db="EMBL/GenBank/DDBJ databases">
        <title>Genome assembly of novel Miniimonas species PCH200.</title>
        <authorList>
            <person name="Thakur V."/>
            <person name="Kumar V."/>
            <person name="Singh D."/>
        </authorList>
    </citation>
    <scope>NUCLEOTIDE SEQUENCE [LARGE SCALE GENOMIC DNA]</scope>
    <source>
        <strain evidence="2 3">PCH200</strain>
    </source>
</reference>
<dbReference type="AlphaFoldDB" id="A0A2U1ZVR2"/>
<dbReference type="Proteomes" id="UP000245166">
    <property type="component" value="Unassembled WGS sequence"/>
</dbReference>
<dbReference type="RefSeq" id="WP_109229411.1">
    <property type="nucleotide sequence ID" value="NZ_PYHR01000002.1"/>
</dbReference>
<dbReference type="PANTHER" id="PTHR43355:SF2">
    <property type="entry name" value="FLAVIN REDUCTASE (NADPH)"/>
    <property type="match status" value="1"/>
</dbReference>
<dbReference type="Gene3D" id="3.40.50.720">
    <property type="entry name" value="NAD(P)-binding Rossmann-like Domain"/>
    <property type="match status" value="1"/>
</dbReference>
<name>A0A2U1ZVR2_9MICO</name>
<dbReference type="InterPro" id="IPR036291">
    <property type="entry name" value="NAD(P)-bd_dom_sf"/>
</dbReference>
<keyword evidence="3" id="KW-1185">Reference proteome</keyword>
<dbReference type="InterPro" id="IPR016040">
    <property type="entry name" value="NAD(P)-bd_dom"/>
</dbReference>
<dbReference type="SUPFAM" id="SSF51735">
    <property type="entry name" value="NAD(P)-binding Rossmann-fold domains"/>
    <property type="match status" value="1"/>
</dbReference>
<organism evidence="2 3">
    <name type="scientific">Serinibacter arcticus</name>
    <dbReference type="NCBI Taxonomy" id="1655435"/>
    <lineage>
        <taxon>Bacteria</taxon>
        <taxon>Bacillati</taxon>
        <taxon>Actinomycetota</taxon>
        <taxon>Actinomycetes</taxon>
        <taxon>Micrococcales</taxon>
        <taxon>Beutenbergiaceae</taxon>
        <taxon>Serinibacter</taxon>
    </lineage>
</organism>
<dbReference type="EMBL" id="PYHR01000002">
    <property type="protein sequence ID" value="PWD51030.1"/>
    <property type="molecule type" value="Genomic_DNA"/>
</dbReference>
<dbReference type="OrthoDB" id="3191258at2"/>
<proteinExistence type="predicted"/>
<dbReference type="InterPro" id="IPR051606">
    <property type="entry name" value="Polyketide_Oxido-like"/>
</dbReference>